<name>A0ABS2AEZ2_9ACTN</name>
<dbReference type="EMBL" id="JAENHP010000007">
    <property type="protein sequence ID" value="MBM2618402.1"/>
    <property type="molecule type" value="Genomic_DNA"/>
</dbReference>
<protein>
    <submittedName>
        <fullName evidence="1">Uncharacterized protein</fullName>
    </submittedName>
</protein>
<accession>A0ABS2AEZ2</accession>
<comment type="caution">
    <text evidence="1">The sequence shown here is derived from an EMBL/GenBank/DDBJ whole genome shotgun (WGS) entry which is preliminary data.</text>
</comment>
<gene>
    <name evidence="1" type="ORF">JIG36_22845</name>
</gene>
<dbReference type="Proteomes" id="UP000632138">
    <property type="component" value="Unassembled WGS sequence"/>
</dbReference>
<reference evidence="1 2" key="1">
    <citation type="submission" date="2021-01" db="EMBL/GenBank/DDBJ databases">
        <title>Actinoplanes sp. nov. LDG1-06 isolated from lichen.</title>
        <authorList>
            <person name="Saeng-In P."/>
            <person name="Phongsopitanun W."/>
            <person name="Kanchanasin P."/>
            <person name="Yuki M."/>
            <person name="Kudo T."/>
            <person name="Ohkuma M."/>
            <person name="Tanasupawat S."/>
        </authorList>
    </citation>
    <scope>NUCLEOTIDE SEQUENCE [LARGE SCALE GENOMIC DNA]</scope>
    <source>
        <strain evidence="1 2">LDG1-06</strain>
    </source>
</reference>
<organism evidence="1 2">
    <name type="scientific">Paractinoplanes ovalisporus</name>
    <dbReference type="NCBI Taxonomy" id="2810368"/>
    <lineage>
        <taxon>Bacteria</taxon>
        <taxon>Bacillati</taxon>
        <taxon>Actinomycetota</taxon>
        <taxon>Actinomycetes</taxon>
        <taxon>Micromonosporales</taxon>
        <taxon>Micromonosporaceae</taxon>
        <taxon>Paractinoplanes</taxon>
    </lineage>
</organism>
<keyword evidence="2" id="KW-1185">Reference proteome</keyword>
<proteinExistence type="predicted"/>
<dbReference type="RefSeq" id="WP_203378410.1">
    <property type="nucleotide sequence ID" value="NZ_JAENHP010000007.1"/>
</dbReference>
<dbReference type="PROSITE" id="PS51257">
    <property type="entry name" value="PROKAR_LIPOPROTEIN"/>
    <property type="match status" value="1"/>
</dbReference>
<evidence type="ECO:0000313" key="2">
    <source>
        <dbReference type="Proteomes" id="UP000632138"/>
    </source>
</evidence>
<evidence type="ECO:0000313" key="1">
    <source>
        <dbReference type="EMBL" id="MBM2618402.1"/>
    </source>
</evidence>
<sequence length="165" mass="16778">MIRRSGLATLGITLVVAAAGCGSDSNDEMVFGGDPVTLCVRLTEGASMVVGEVVRAPAGADLTVKKVALVDAKNVEGGKAFIVPLGSGRTPIGTAAYPPAANQTWEARVPAENATIRAGEEANLLVVVARGGALDGSAAGMRIDWLGGSKTNTTTYQFRTNCSTA</sequence>